<feature type="region of interest" description="Disordered" evidence="1">
    <location>
        <begin position="1"/>
        <end position="46"/>
    </location>
</feature>
<sequence length="204" mass="23047">MHLKPLTSQPSEPGSILHQKQQRRTLPQVPDGPTPELQSNASSLSRETLYTSTPLNENLSQAIQVKIEGLCSLWEFPSTSDLKLNHSVPLFAHRLSHTQKIAIALGYLQDAHLAPVDLMIHVLDPQLPEFDRCHISLYKEDGKLAGLMDMITSDQWGQERLGQWMQPHVVNTTCSIVDQEMELVKSRLTLPMNHITPNYQQLES</sequence>
<evidence type="ECO:0000313" key="2">
    <source>
        <dbReference type="EMBL" id="KIM92144.1"/>
    </source>
</evidence>
<dbReference type="HOGENOM" id="CLU_1343712_0_0_1"/>
<gene>
    <name evidence="2" type="ORF">PILCRDRAFT_251</name>
</gene>
<dbReference type="EMBL" id="KN832970">
    <property type="protein sequence ID" value="KIM92144.1"/>
    <property type="molecule type" value="Genomic_DNA"/>
</dbReference>
<feature type="compositionally biased region" description="Polar residues" evidence="1">
    <location>
        <begin position="1"/>
        <end position="12"/>
    </location>
</feature>
<keyword evidence="3" id="KW-1185">Reference proteome</keyword>
<accession>A0A0C3GKP1</accession>
<dbReference type="InParanoid" id="A0A0C3GKP1"/>
<evidence type="ECO:0000313" key="3">
    <source>
        <dbReference type="Proteomes" id="UP000054166"/>
    </source>
</evidence>
<dbReference type="Proteomes" id="UP000054166">
    <property type="component" value="Unassembled WGS sequence"/>
</dbReference>
<name>A0A0C3GKP1_PILCF</name>
<organism evidence="2 3">
    <name type="scientific">Piloderma croceum (strain F 1598)</name>
    <dbReference type="NCBI Taxonomy" id="765440"/>
    <lineage>
        <taxon>Eukaryota</taxon>
        <taxon>Fungi</taxon>
        <taxon>Dikarya</taxon>
        <taxon>Basidiomycota</taxon>
        <taxon>Agaricomycotina</taxon>
        <taxon>Agaricomycetes</taxon>
        <taxon>Agaricomycetidae</taxon>
        <taxon>Atheliales</taxon>
        <taxon>Atheliaceae</taxon>
        <taxon>Piloderma</taxon>
    </lineage>
</organism>
<dbReference type="AlphaFoldDB" id="A0A0C3GKP1"/>
<evidence type="ECO:0000256" key="1">
    <source>
        <dbReference type="SAM" id="MobiDB-lite"/>
    </source>
</evidence>
<reference evidence="2 3" key="1">
    <citation type="submission" date="2014-04" db="EMBL/GenBank/DDBJ databases">
        <authorList>
            <consortium name="DOE Joint Genome Institute"/>
            <person name="Kuo A."/>
            <person name="Tarkka M."/>
            <person name="Buscot F."/>
            <person name="Kohler A."/>
            <person name="Nagy L.G."/>
            <person name="Floudas D."/>
            <person name="Copeland A."/>
            <person name="Barry K.W."/>
            <person name="Cichocki N."/>
            <person name="Veneault-Fourrey C."/>
            <person name="LaButti K."/>
            <person name="Lindquist E.A."/>
            <person name="Lipzen A."/>
            <person name="Lundell T."/>
            <person name="Morin E."/>
            <person name="Murat C."/>
            <person name="Sun H."/>
            <person name="Tunlid A."/>
            <person name="Henrissat B."/>
            <person name="Grigoriev I.V."/>
            <person name="Hibbett D.S."/>
            <person name="Martin F."/>
            <person name="Nordberg H.P."/>
            <person name="Cantor M.N."/>
            <person name="Hua S.X."/>
        </authorList>
    </citation>
    <scope>NUCLEOTIDE SEQUENCE [LARGE SCALE GENOMIC DNA]</scope>
    <source>
        <strain evidence="2 3">F 1598</strain>
    </source>
</reference>
<protein>
    <submittedName>
        <fullName evidence="2">Uncharacterized protein</fullName>
    </submittedName>
</protein>
<feature type="compositionally biased region" description="Polar residues" evidence="1">
    <location>
        <begin position="36"/>
        <end position="46"/>
    </location>
</feature>
<reference evidence="3" key="2">
    <citation type="submission" date="2015-01" db="EMBL/GenBank/DDBJ databases">
        <title>Evolutionary Origins and Diversification of the Mycorrhizal Mutualists.</title>
        <authorList>
            <consortium name="DOE Joint Genome Institute"/>
            <consortium name="Mycorrhizal Genomics Consortium"/>
            <person name="Kohler A."/>
            <person name="Kuo A."/>
            <person name="Nagy L.G."/>
            <person name="Floudas D."/>
            <person name="Copeland A."/>
            <person name="Barry K.W."/>
            <person name="Cichocki N."/>
            <person name="Veneault-Fourrey C."/>
            <person name="LaButti K."/>
            <person name="Lindquist E.A."/>
            <person name="Lipzen A."/>
            <person name="Lundell T."/>
            <person name="Morin E."/>
            <person name="Murat C."/>
            <person name="Riley R."/>
            <person name="Ohm R."/>
            <person name="Sun H."/>
            <person name="Tunlid A."/>
            <person name="Henrissat B."/>
            <person name="Grigoriev I.V."/>
            <person name="Hibbett D.S."/>
            <person name="Martin F."/>
        </authorList>
    </citation>
    <scope>NUCLEOTIDE SEQUENCE [LARGE SCALE GENOMIC DNA]</scope>
    <source>
        <strain evidence="3">F 1598</strain>
    </source>
</reference>
<proteinExistence type="predicted"/>